<reference evidence="7" key="1">
    <citation type="submission" date="2018-10" db="EMBL/GenBank/DDBJ databases">
        <title>Transcriptome assembly of Aceria tosichella (Wheat curl mite) Type 2.</title>
        <authorList>
            <person name="Scully E.D."/>
            <person name="Geib S.M."/>
            <person name="Palmer N.A."/>
            <person name="Gupta A.K."/>
            <person name="Sarath G."/>
            <person name="Tatineni S."/>
        </authorList>
    </citation>
    <scope>NUCLEOTIDE SEQUENCE</scope>
    <source>
        <strain evidence="7">LincolnNE</strain>
    </source>
</reference>
<dbReference type="PANTHER" id="PTHR46674">
    <property type="entry name" value="INACTIVE PEPTIDYL-PROLYL CIS-TRANS ISOMERASE FKBP6"/>
    <property type="match status" value="1"/>
</dbReference>
<comment type="similarity">
    <text evidence="1">Belongs to the FKBP6 family.</text>
</comment>
<protein>
    <recommendedName>
        <fullName evidence="4">peptidylprolyl isomerase</fullName>
        <ecNumber evidence="4">5.2.1.8</ecNumber>
    </recommendedName>
</protein>
<evidence type="ECO:0000313" key="7">
    <source>
        <dbReference type="EMBL" id="MDE49615.1"/>
    </source>
</evidence>
<dbReference type="Pfam" id="PF14559">
    <property type="entry name" value="TPR_19"/>
    <property type="match status" value="1"/>
</dbReference>
<evidence type="ECO:0000256" key="4">
    <source>
        <dbReference type="PROSITE-ProRule" id="PRU00277"/>
    </source>
</evidence>
<dbReference type="InterPro" id="IPR001179">
    <property type="entry name" value="PPIase_FKBP_dom"/>
</dbReference>
<dbReference type="SUPFAM" id="SSF54534">
    <property type="entry name" value="FKBP-like"/>
    <property type="match status" value="1"/>
</dbReference>
<keyword evidence="4" id="KW-0697">Rotamase</keyword>
<evidence type="ECO:0000256" key="2">
    <source>
        <dbReference type="ARBA" id="ARBA00022737"/>
    </source>
</evidence>
<organism evidence="7">
    <name type="scientific">Aceria tosichella</name>
    <name type="common">wheat curl mite</name>
    <dbReference type="NCBI Taxonomy" id="561515"/>
    <lineage>
        <taxon>Eukaryota</taxon>
        <taxon>Metazoa</taxon>
        <taxon>Ecdysozoa</taxon>
        <taxon>Arthropoda</taxon>
        <taxon>Chelicerata</taxon>
        <taxon>Arachnida</taxon>
        <taxon>Acari</taxon>
        <taxon>Acariformes</taxon>
        <taxon>Trombidiformes</taxon>
        <taxon>Prostigmata</taxon>
        <taxon>Eupodina</taxon>
        <taxon>Eriophyoidea</taxon>
        <taxon>Eriophyidae</taxon>
        <taxon>Eriophyinae</taxon>
        <taxon>Aceriini</taxon>
        <taxon>Aceria</taxon>
    </lineage>
</organism>
<feature type="domain" description="PPIase FKBP-type" evidence="6">
    <location>
        <begin position="111"/>
        <end position="200"/>
    </location>
</feature>
<proteinExistence type="inferred from homology"/>
<dbReference type="Gene3D" id="3.10.50.40">
    <property type="match status" value="1"/>
</dbReference>
<sequence>MDSSAFSPEGQFFETQGIDEVADHDDIDYEEQNLEDEAQKMMRSWDRNNIMKEVDDGKVKFDEEANSDFTRYYDGAKSFDELKEEMEALSGGMVHIKVTESQPNAKEIFASHTILFDRIGFFEYDPVPWESSIYDGKPTVLNLANDSIIPGLLQAILTLRQGDRANVLLHPNMAYGPRGCPPSIPKNAYIYYNIKIHKVWDEGDFDGMLQYERSLNVIVPLEDKIELAREHKDAANQYLQDDQPREALVRYKAAIKWLTETSDEDRERSAECKQLMNVLWQNTAITLNKLGMHKSATKAAKQALCIDPRNVKAYYQLAKARIALGDHARALLILDKAIHLNSNSLSLKHLRAQIDVQLSDEKKKRDEIFVKMSKACGV</sequence>
<evidence type="ECO:0000256" key="1">
    <source>
        <dbReference type="ARBA" id="ARBA00009648"/>
    </source>
</evidence>
<feature type="repeat" description="TPR" evidence="5">
    <location>
        <begin position="311"/>
        <end position="344"/>
    </location>
</feature>
<dbReference type="InterPro" id="IPR046357">
    <property type="entry name" value="PPIase_dom_sf"/>
</dbReference>
<dbReference type="EC" id="5.2.1.8" evidence="4"/>
<keyword evidence="4 7" id="KW-0413">Isomerase</keyword>
<evidence type="ECO:0000256" key="3">
    <source>
        <dbReference type="ARBA" id="ARBA00022803"/>
    </source>
</evidence>
<dbReference type="EMBL" id="GGYP01004844">
    <property type="protein sequence ID" value="MDE49615.1"/>
    <property type="molecule type" value="Transcribed_RNA"/>
</dbReference>
<dbReference type="PROSITE" id="PS50005">
    <property type="entry name" value="TPR"/>
    <property type="match status" value="1"/>
</dbReference>
<dbReference type="InterPro" id="IPR011990">
    <property type="entry name" value="TPR-like_helical_dom_sf"/>
</dbReference>
<dbReference type="SUPFAM" id="SSF48452">
    <property type="entry name" value="TPR-like"/>
    <property type="match status" value="1"/>
</dbReference>
<dbReference type="Gene3D" id="1.25.40.10">
    <property type="entry name" value="Tetratricopeptide repeat domain"/>
    <property type="match status" value="1"/>
</dbReference>
<dbReference type="Pfam" id="PF00254">
    <property type="entry name" value="FKBP_C"/>
    <property type="match status" value="1"/>
</dbReference>
<dbReference type="PROSITE" id="PS50059">
    <property type="entry name" value="FKBP_PPIASE"/>
    <property type="match status" value="1"/>
</dbReference>
<keyword evidence="2" id="KW-0677">Repeat</keyword>
<keyword evidence="3 5" id="KW-0802">TPR repeat</keyword>
<dbReference type="AlphaFoldDB" id="A0A6G1SGK8"/>
<dbReference type="InterPro" id="IPR042282">
    <property type="entry name" value="FKBP6/shu"/>
</dbReference>
<evidence type="ECO:0000256" key="5">
    <source>
        <dbReference type="PROSITE-ProRule" id="PRU00339"/>
    </source>
</evidence>
<dbReference type="PANTHER" id="PTHR46674:SF1">
    <property type="entry name" value="INACTIVE PEPTIDYL-PROLYL CIS-TRANS ISOMERASE FKBP6"/>
    <property type="match status" value="1"/>
</dbReference>
<name>A0A6G1SGK8_9ACAR</name>
<comment type="catalytic activity">
    <reaction evidence="4">
        <text>[protein]-peptidylproline (omega=180) = [protein]-peptidylproline (omega=0)</text>
        <dbReference type="Rhea" id="RHEA:16237"/>
        <dbReference type="Rhea" id="RHEA-COMP:10747"/>
        <dbReference type="Rhea" id="RHEA-COMP:10748"/>
        <dbReference type="ChEBI" id="CHEBI:83833"/>
        <dbReference type="ChEBI" id="CHEBI:83834"/>
        <dbReference type="EC" id="5.2.1.8"/>
    </reaction>
</comment>
<accession>A0A6G1SGK8</accession>
<evidence type="ECO:0000259" key="6">
    <source>
        <dbReference type="PROSITE" id="PS50059"/>
    </source>
</evidence>
<dbReference type="GO" id="GO:0003755">
    <property type="term" value="F:peptidyl-prolyl cis-trans isomerase activity"/>
    <property type="evidence" value="ECO:0007669"/>
    <property type="project" value="UniProtKB-KW"/>
</dbReference>
<dbReference type="SMART" id="SM00028">
    <property type="entry name" value="TPR"/>
    <property type="match status" value="3"/>
</dbReference>
<dbReference type="InterPro" id="IPR019734">
    <property type="entry name" value="TPR_rpt"/>
</dbReference>
<gene>
    <name evidence="7" type="primary">FKBP6_0</name>
    <name evidence="7" type="ORF">g.8617</name>
</gene>